<dbReference type="RefSeq" id="WP_168775909.1">
    <property type="nucleotide sequence ID" value="NZ_JAABNR010000017.1"/>
</dbReference>
<name>A0AAE4YBV7_9RHOB</name>
<keyword evidence="1" id="KW-1133">Transmembrane helix</keyword>
<protein>
    <submittedName>
        <fullName evidence="2">Uncharacterized protein</fullName>
    </submittedName>
</protein>
<comment type="caution">
    <text evidence="2">The sequence shown here is derived from an EMBL/GenBank/DDBJ whole genome shotgun (WGS) entry which is preliminary data.</text>
</comment>
<keyword evidence="3" id="KW-1185">Reference proteome</keyword>
<feature type="transmembrane region" description="Helical" evidence="1">
    <location>
        <begin position="98"/>
        <end position="118"/>
    </location>
</feature>
<keyword evidence="1" id="KW-0812">Transmembrane</keyword>
<feature type="transmembrane region" description="Helical" evidence="1">
    <location>
        <begin position="42"/>
        <end position="65"/>
    </location>
</feature>
<evidence type="ECO:0000313" key="2">
    <source>
        <dbReference type="EMBL" id="NBZ89109.1"/>
    </source>
</evidence>
<dbReference type="Proteomes" id="UP001193501">
    <property type="component" value="Unassembled WGS sequence"/>
</dbReference>
<dbReference type="AlphaFoldDB" id="A0AAE4YBV7"/>
<reference evidence="2" key="1">
    <citation type="submission" date="2020-01" db="EMBL/GenBank/DDBJ databases">
        <authorList>
            <person name="Chen W.-M."/>
        </authorList>
    </citation>
    <scope>NUCLEOTIDE SEQUENCE</scope>
    <source>
        <strain evidence="2">CYK-10</strain>
    </source>
</reference>
<accession>A0AAE4YBV7</accession>
<dbReference type="EMBL" id="JAABNR010000017">
    <property type="protein sequence ID" value="NBZ89109.1"/>
    <property type="molecule type" value="Genomic_DNA"/>
</dbReference>
<keyword evidence="1" id="KW-0472">Membrane</keyword>
<gene>
    <name evidence="2" type="ORF">GV832_16090</name>
</gene>
<proteinExistence type="predicted"/>
<feature type="transmembrane region" description="Helical" evidence="1">
    <location>
        <begin position="72"/>
        <end position="92"/>
    </location>
</feature>
<evidence type="ECO:0000313" key="3">
    <source>
        <dbReference type="Proteomes" id="UP001193501"/>
    </source>
</evidence>
<organism evidence="2 3">
    <name type="scientific">Stagnihabitans tardus</name>
    <dbReference type="NCBI Taxonomy" id="2699202"/>
    <lineage>
        <taxon>Bacteria</taxon>
        <taxon>Pseudomonadati</taxon>
        <taxon>Pseudomonadota</taxon>
        <taxon>Alphaproteobacteria</taxon>
        <taxon>Rhodobacterales</taxon>
        <taxon>Paracoccaceae</taxon>
        <taxon>Stagnihabitans</taxon>
    </lineage>
</organism>
<sequence length="128" mass="13584">MVKLILLKLTVFVVSLAAFLVLSAGAIEVMTGMFGRNGRGVGFGIALLVYFRLVGFAAAVSLILLEFRRGRAAFLVGAALVFWASAYIAPYARVRENAMAAAVVLVILAAVLLLSSLAQRALRLDRAA</sequence>
<evidence type="ECO:0000256" key="1">
    <source>
        <dbReference type="SAM" id="Phobius"/>
    </source>
</evidence>